<dbReference type="PATRIC" id="fig|1288963.3.peg.555"/>
<dbReference type="Pfam" id="PF00072">
    <property type="entry name" value="Response_reg"/>
    <property type="match status" value="1"/>
</dbReference>
<keyword evidence="1" id="KW-0597">Phosphoprotein</keyword>
<dbReference type="Proteomes" id="UP000013909">
    <property type="component" value="Unassembled WGS sequence"/>
</dbReference>
<dbReference type="InterPro" id="IPR001789">
    <property type="entry name" value="Sig_transdc_resp-reg_receiver"/>
</dbReference>
<dbReference type="InterPro" id="IPR052893">
    <property type="entry name" value="TCS_response_regulator"/>
</dbReference>
<dbReference type="RefSeq" id="WP_010852705.1">
    <property type="nucleotide sequence ID" value="NZ_AQHR01000021.1"/>
</dbReference>
<keyword evidence="4" id="KW-1185">Reference proteome</keyword>
<gene>
    <name evidence="3" type="ORF">ADIS_0556</name>
</gene>
<dbReference type="GO" id="GO:0000160">
    <property type="term" value="P:phosphorelay signal transduction system"/>
    <property type="evidence" value="ECO:0007669"/>
    <property type="project" value="InterPro"/>
</dbReference>
<dbReference type="PROSITE" id="PS50110">
    <property type="entry name" value="RESPONSE_REGULATORY"/>
    <property type="match status" value="1"/>
</dbReference>
<evidence type="ECO:0000313" key="4">
    <source>
        <dbReference type="Proteomes" id="UP000013909"/>
    </source>
</evidence>
<sequence length="124" mass="14529">MVKIILIDDDPISTFVTEKLIHKNIKIPCEIFTFDNARDALSNVDKIRPNYLFLDLNMPEMTGWDFLEEFNPKNQNPEIYILSSSVDERDIKKANQYKQVKRYLSKPLIKQYIKSIFGGDEKPS</sequence>
<dbReference type="OrthoDB" id="1524091at2"/>
<feature type="modified residue" description="4-aspartylphosphate" evidence="1">
    <location>
        <position position="55"/>
    </location>
</feature>
<proteinExistence type="predicted"/>
<organism evidence="3 4">
    <name type="scientific">Lunatimonas lonarensis</name>
    <dbReference type="NCBI Taxonomy" id="1232681"/>
    <lineage>
        <taxon>Bacteria</taxon>
        <taxon>Pseudomonadati</taxon>
        <taxon>Bacteroidota</taxon>
        <taxon>Cytophagia</taxon>
        <taxon>Cytophagales</taxon>
        <taxon>Cyclobacteriaceae</taxon>
    </lineage>
</organism>
<evidence type="ECO:0000313" key="3">
    <source>
        <dbReference type="EMBL" id="EON78963.1"/>
    </source>
</evidence>
<dbReference type="SMART" id="SM00448">
    <property type="entry name" value="REC"/>
    <property type="match status" value="1"/>
</dbReference>
<dbReference type="PANTHER" id="PTHR44520">
    <property type="entry name" value="RESPONSE REGULATOR RCP1-RELATED"/>
    <property type="match status" value="1"/>
</dbReference>
<dbReference type="InterPro" id="IPR011006">
    <property type="entry name" value="CheY-like_superfamily"/>
</dbReference>
<name>R7ZY61_9BACT</name>
<reference evidence="3 4" key="1">
    <citation type="submission" date="2013-02" db="EMBL/GenBank/DDBJ databases">
        <title>A novel strain isolated from Lonar lake, Maharashtra, India.</title>
        <authorList>
            <person name="Singh A."/>
        </authorList>
    </citation>
    <scope>NUCLEOTIDE SEQUENCE [LARGE SCALE GENOMIC DNA]</scope>
    <source>
        <strain evidence="3 4">AK24</strain>
    </source>
</reference>
<comment type="caution">
    <text evidence="3">The sequence shown here is derived from an EMBL/GenBank/DDBJ whole genome shotgun (WGS) entry which is preliminary data.</text>
</comment>
<evidence type="ECO:0000256" key="1">
    <source>
        <dbReference type="PROSITE-ProRule" id="PRU00169"/>
    </source>
</evidence>
<dbReference type="AlphaFoldDB" id="R7ZY61"/>
<feature type="domain" description="Response regulatory" evidence="2">
    <location>
        <begin position="3"/>
        <end position="121"/>
    </location>
</feature>
<accession>R7ZY61</accession>
<dbReference type="SUPFAM" id="SSF52172">
    <property type="entry name" value="CheY-like"/>
    <property type="match status" value="1"/>
</dbReference>
<dbReference type="STRING" id="1232681.ADIS_0556"/>
<dbReference type="PANTHER" id="PTHR44520:SF2">
    <property type="entry name" value="RESPONSE REGULATOR RCP1"/>
    <property type="match status" value="1"/>
</dbReference>
<protein>
    <submittedName>
        <fullName evidence="3">Two-component response regulator</fullName>
    </submittedName>
</protein>
<evidence type="ECO:0000259" key="2">
    <source>
        <dbReference type="PROSITE" id="PS50110"/>
    </source>
</evidence>
<dbReference type="EMBL" id="AQHR01000021">
    <property type="protein sequence ID" value="EON78963.1"/>
    <property type="molecule type" value="Genomic_DNA"/>
</dbReference>
<dbReference type="Gene3D" id="3.40.50.2300">
    <property type="match status" value="1"/>
</dbReference>